<dbReference type="AlphaFoldDB" id="C7NJV9"/>
<feature type="transmembrane region" description="Helical" evidence="1">
    <location>
        <begin position="199"/>
        <end position="217"/>
    </location>
</feature>
<feature type="transmembrane region" description="Helical" evidence="1">
    <location>
        <begin position="224"/>
        <end position="243"/>
    </location>
</feature>
<reference evidence="2 3" key="1">
    <citation type="journal article" date="2009" name="Stand. Genomic Sci.">
        <title>Complete genome sequence of Kytococcus sedentarius type strain (541).</title>
        <authorList>
            <person name="Sims D."/>
            <person name="Brettin T."/>
            <person name="Detter J.C."/>
            <person name="Han C."/>
            <person name="Lapidus A."/>
            <person name="Copeland A."/>
            <person name="Glavina Del Rio T."/>
            <person name="Nolan M."/>
            <person name="Chen F."/>
            <person name="Lucas S."/>
            <person name="Tice H."/>
            <person name="Cheng J.F."/>
            <person name="Bruce D."/>
            <person name="Goodwin L."/>
            <person name="Pitluck S."/>
            <person name="Ovchinnikova G."/>
            <person name="Pati A."/>
            <person name="Ivanova N."/>
            <person name="Mavrommatis K."/>
            <person name="Chen A."/>
            <person name="Palaniappan K."/>
            <person name="D'haeseleer P."/>
            <person name="Chain P."/>
            <person name="Bristow J."/>
            <person name="Eisen J.A."/>
            <person name="Markowitz V."/>
            <person name="Hugenholtz P."/>
            <person name="Schneider S."/>
            <person name="Goker M."/>
            <person name="Pukall R."/>
            <person name="Kyrpides N.C."/>
            <person name="Klenk H.P."/>
        </authorList>
    </citation>
    <scope>NUCLEOTIDE SEQUENCE [LARGE SCALE GENOMIC DNA]</scope>
    <source>
        <strain evidence="3">ATCC 14392 / DSM 20547 / JCM 11482 / CCUG 33030 / NBRC 15357 / NCTC 11040 / CCM 314 / 541</strain>
    </source>
</reference>
<dbReference type="HOGENOM" id="CLU_620791_0_0_11"/>
<feature type="transmembrane region" description="Helical" evidence="1">
    <location>
        <begin position="290"/>
        <end position="309"/>
    </location>
</feature>
<keyword evidence="3" id="KW-1185">Reference proteome</keyword>
<feature type="transmembrane region" description="Helical" evidence="1">
    <location>
        <begin position="365"/>
        <end position="386"/>
    </location>
</feature>
<gene>
    <name evidence="2" type="ordered locus">Ksed_18900</name>
</gene>
<proteinExistence type="predicted"/>
<feature type="transmembrane region" description="Helical" evidence="1">
    <location>
        <begin position="173"/>
        <end position="193"/>
    </location>
</feature>
<organism evidence="2 3">
    <name type="scientific">Kytococcus sedentarius (strain ATCC 14392 / DSM 20547 / JCM 11482 / CCUG 33030 / NBRC 15357 / NCTC 11040 / CCM 314 / 541)</name>
    <name type="common">Micrococcus sedentarius</name>
    <dbReference type="NCBI Taxonomy" id="478801"/>
    <lineage>
        <taxon>Bacteria</taxon>
        <taxon>Bacillati</taxon>
        <taxon>Actinomycetota</taxon>
        <taxon>Actinomycetes</taxon>
        <taxon>Micrococcales</taxon>
        <taxon>Kytococcaceae</taxon>
        <taxon>Kytococcus</taxon>
    </lineage>
</organism>
<dbReference type="RefSeq" id="WP_015779831.1">
    <property type="nucleotide sequence ID" value="NC_013169.1"/>
</dbReference>
<dbReference type="STRING" id="478801.Ksed_18900"/>
<name>C7NJV9_KYTSD</name>
<evidence type="ECO:0000313" key="3">
    <source>
        <dbReference type="Proteomes" id="UP000006666"/>
    </source>
</evidence>
<feature type="transmembrane region" description="Helical" evidence="1">
    <location>
        <begin position="263"/>
        <end position="283"/>
    </location>
</feature>
<evidence type="ECO:0000256" key="1">
    <source>
        <dbReference type="SAM" id="Phobius"/>
    </source>
</evidence>
<feature type="transmembrane region" description="Helical" evidence="1">
    <location>
        <begin position="87"/>
        <end position="110"/>
    </location>
</feature>
<evidence type="ECO:0000313" key="2">
    <source>
        <dbReference type="EMBL" id="ACV06891.1"/>
    </source>
</evidence>
<sequence length="441" mass="45435">MPSSVAPRPPADPGPDVAQAAAGAVDSWDMTARIEAAGVTDRTARALWGHPDVFSMAEEIYAEQEAPPTRRHAMVQRRLMTASLRRALLIVACALLSAAVQHALGISVLAMGTAGGLGWVAGQTVAGTSWHALGAGQPQRALDVGWWLAQRLVQGSLVLVLLYAALVPDRVEMVLVCLGWMVLTCCLSLLLVVNRYGGALLACGAAAGLAWLLQWPLDGRAEQWAVAGVALTCVLGVACAVVLRTTHVWRVPAPTGTEARAAVPPLLQALVLVVALLLALNAAPANATTAMVAGIVGAMCLLDPWITGVRVSLANVAHRSTSLGWSRSAAWSLVLATSVATALVCAGAVLLAAPLLQIPAPGARGAAYAAAGFGVPAALSALLAAFGDKWGPLVPAVGALVTAWAALALDRALWVVVVAALCTAVSLLYSIRHFHDARVFV</sequence>
<keyword evidence="1" id="KW-0812">Transmembrane</keyword>
<keyword evidence="1" id="KW-1133">Transmembrane helix</keyword>
<dbReference type="KEGG" id="kse:Ksed_18900"/>
<keyword evidence="1" id="KW-0472">Membrane</keyword>
<feature type="transmembrane region" description="Helical" evidence="1">
    <location>
        <begin position="329"/>
        <end position="353"/>
    </location>
</feature>
<dbReference type="EMBL" id="CP001686">
    <property type="protein sequence ID" value="ACV06891.1"/>
    <property type="molecule type" value="Genomic_DNA"/>
</dbReference>
<accession>C7NJV9</accession>
<dbReference type="eggNOG" id="ENOG502ZTED">
    <property type="taxonomic scope" value="Bacteria"/>
</dbReference>
<dbReference type="Proteomes" id="UP000006666">
    <property type="component" value="Chromosome"/>
</dbReference>
<feature type="transmembrane region" description="Helical" evidence="1">
    <location>
        <begin position="144"/>
        <end position="166"/>
    </location>
</feature>
<protein>
    <submittedName>
        <fullName evidence="2">Uncharacterized protein</fullName>
    </submittedName>
</protein>
<feature type="transmembrane region" description="Helical" evidence="1">
    <location>
        <begin position="412"/>
        <end position="431"/>
    </location>
</feature>